<evidence type="ECO:0000256" key="5">
    <source>
        <dbReference type="ARBA" id="ARBA00011853"/>
    </source>
</evidence>
<dbReference type="Pfam" id="PF00675">
    <property type="entry name" value="Peptidase_M16"/>
    <property type="match status" value="1"/>
</dbReference>
<dbReference type="EMBL" id="CAACVR010000008">
    <property type="protein sequence ID" value="VEU20884.1"/>
    <property type="molecule type" value="Genomic_DNA"/>
</dbReference>
<dbReference type="GO" id="GO:0005759">
    <property type="term" value="C:mitochondrial matrix"/>
    <property type="evidence" value="ECO:0007669"/>
    <property type="project" value="UniProtKB-SubCell"/>
</dbReference>
<keyword evidence="8" id="KW-0479">Metal-binding</keyword>
<evidence type="ECO:0000256" key="9">
    <source>
        <dbReference type="ARBA" id="ARBA00022801"/>
    </source>
</evidence>
<dbReference type="GO" id="GO:0005758">
    <property type="term" value="C:mitochondrial intermembrane space"/>
    <property type="evidence" value="ECO:0007669"/>
    <property type="project" value="UniProtKB-SubCell"/>
</dbReference>
<keyword evidence="7" id="KW-0645">Protease</keyword>
<keyword evidence="12" id="KW-0482">Metalloprotease</keyword>
<dbReference type="InterPro" id="IPR013578">
    <property type="entry name" value="Peptidase_M16C_assoc"/>
</dbReference>
<keyword evidence="13" id="KW-0496">Mitochondrion</keyword>
<reference evidence="17 18" key="1">
    <citation type="submission" date="2018-12" db="EMBL/GenBank/DDBJ databases">
        <authorList>
            <person name="Tiukova I."/>
            <person name="Dainat J."/>
        </authorList>
    </citation>
    <scope>NUCLEOTIDE SEQUENCE [LARGE SCALE GENOMIC DNA]</scope>
</reference>
<dbReference type="FunCoup" id="A0A448YIW3">
    <property type="interactions" value="689"/>
</dbReference>
<evidence type="ECO:0000256" key="4">
    <source>
        <dbReference type="ARBA" id="ARBA00007575"/>
    </source>
</evidence>
<keyword evidence="9" id="KW-0378">Hydrolase</keyword>
<comment type="subunit">
    <text evidence="5">Monomer and homodimer; homodimerization is induced by binding of the substrate.</text>
</comment>
<evidence type="ECO:0000256" key="11">
    <source>
        <dbReference type="ARBA" id="ARBA00022946"/>
    </source>
</evidence>
<evidence type="ECO:0000256" key="15">
    <source>
        <dbReference type="ARBA" id="ARBA00045897"/>
    </source>
</evidence>
<dbReference type="InterPro" id="IPR011249">
    <property type="entry name" value="Metalloenz_LuxS/M16"/>
</dbReference>
<dbReference type="Pfam" id="PF22516">
    <property type="entry name" value="PreP_C"/>
    <property type="match status" value="1"/>
</dbReference>
<evidence type="ECO:0000256" key="10">
    <source>
        <dbReference type="ARBA" id="ARBA00022833"/>
    </source>
</evidence>
<name>A0A448YIW3_BRENA</name>
<dbReference type="GO" id="GO:0046872">
    <property type="term" value="F:metal ion binding"/>
    <property type="evidence" value="ECO:0007669"/>
    <property type="project" value="UniProtKB-KW"/>
</dbReference>
<dbReference type="InterPro" id="IPR011765">
    <property type="entry name" value="Pept_M16_N"/>
</dbReference>
<dbReference type="InterPro" id="IPR007863">
    <property type="entry name" value="Peptidase_M16_C"/>
</dbReference>
<accession>A0A448YIW3</accession>
<evidence type="ECO:0000256" key="8">
    <source>
        <dbReference type="ARBA" id="ARBA00022723"/>
    </source>
</evidence>
<dbReference type="SUPFAM" id="SSF63411">
    <property type="entry name" value="LuxS/MPP-like metallohydrolase"/>
    <property type="match status" value="4"/>
</dbReference>
<organism evidence="17 18">
    <name type="scientific">Brettanomyces naardenensis</name>
    <name type="common">Yeast</name>
    <dbReference type="NCBI Taxonomy" id="13370"/>
    <lineage>
        <taxon>Eukaryota</taxon>
        <taxon>Fungi</taxon>
        <taxon>Dikarya</taxon>
        <taxon>Ascomycota</taxon>
        <taxon>Saccharomycotina</taxon>
        <taxon>Pichiomycetes</taxon>
        <taxon>Pichiales</taxon>
        <taxon>Pichiaceae</taxon>
        <taxon>Brettanomyces</taxon>
    </lineage>
</organism>
<dbReference type="SMART" id="SM01264">
    <property type="entry name" value="M16C_associated"/>
    <property type="match status" value="1"/>
</dbReference>
<evidence type="ECO:0000256" key="3">
    <source>
        <dbReference type="ARBA" id="ARBA00004569"/>
    </source>
</evidence>
<dbReference type="PANTHER" id="PTHR43016:SF13">
    <property type="entry name" value="PRESEQUENCE PROTEASE, MITOCHONDRIAL"/>
    <property type="match status" value="1"/>
</dbReference>
<dbReference type="FunFam" id="3.30.830.10:FF:000011">
    <property type="entry name" value="Presequence protease, mitochondrial"/>
    <property type="match status" value="1"/>
</dbReference>
<evidence type="ECO:0000256" key="1">
    <source>
        <dbReference type="ARBA" id="ARBA00001947"/>
    </source>
</evidence>
<dbReference type="InterPro" id="IPR055130">
    <property type="entry name" value="PreP_C"/>
</dbReference>
<dbReference type="GO" id="GO:0016485">
    <property type="term" value="P:protein processing"/>
    <property type="evidence" value="ECO:0007669"/>
    <property type="project" value="TreeGrafter"/>
</dbReference>
<dbReference type="AlphaFoldDB" id="A0A448YIW3"/>
<dbReference type="Pfam" id="PF08367">
    <property type="entry name" value="M16C_assoc"/>
    <property type="match status" value="1"/>
</dbReference>
<evidence type="ECO:0000313" key="18">
    <source>
        <dbReference type="Proteomes" id="UP000290900"/>
    </source>
</evidence>
<keyword evidence="18" id="KW-1185">Reference proteome</keyword>
<dbReference type="Proteomes" id="UP000290900">
    <property type="component" value="Unassembled WGS sequence"/>
</dbReference>
<comment type="similarity">
    <text evidence="4">Belongs to the peptidase M16 family. PreP subfamily.</text>
</comment>
<evidence type="ECO:0000259" key="16">
    <source>
        <dbReference type="SMART" id="SM01264"/>
    </source>
</evidence>
<evidence type="ECO:0000256" key="2">
    <source>
        <dbReference type="ARBA" id="ARBA00004305"/>
    </source>
</evidence>
<evidence type="ECO:0000256" key="13">
    <source>
        <dbReference type="ARBA" id="ARBA00023128"/>
    </source>
</evidence>
<dbReference type="GO" id="GO:0004222">
    <property type="term" value="F:metalloendopeptidase activity"/>
    <property type="evidence" value="ECO:0007669"/>
    <property type="project" value="TreeGrafter"/>
</dbReference>
<dbReference type="PANTHER" id="PTHR43016">
    <property type="entry name" value="PRESEQUENCE PROTEASE"/>
    <property type="match status" value="1"/>
</dbReference>
<dbReference type="FunFam" id="3.30.830.10:FF:000013">
    <property type="entry name" value="Mitochondrial presequence protease"/>
    <property type="match status" value="1"/>
</dbReference>
<dbReference type="InParanoid" id="A0A448YIW3"/>
<comment type="cofactor">
    <cofactor evidence="1">
        <name>Zn(2+)</name>
        <dbReference type="ChEBI" id="CHEBI:29105"/>
    </cofactor>
</comment>
<evidence type="ECO:0000256" key="14">
    <source>
        <dbReference type="ARBA" id="ARBA00034552"/>
    </source>
</evidence>
<comment type="function">
    <text evidence="15">Degrades mitochondrial transit peptides after their cleavage in the intermembrane space or in the matrix, and presequence peptides; clearance of these peptides is required to keep the presequence processing machinery running. Preferentially cleaves the N-terminal side of paired basic amino acid residues. Also degrades other unstructured peptides. May function as an ATP-dependent peptidase as opposed to a metalloendopeptidase.</text>
</comment>
<proteinExistence type="inferred from homology"/>
<evidence type="ECO:0000256" key="12">
    <source>
        <dbReference type="ARBA" id="ARBA00023049"/>
    </source>
</evidence>
<gene>
    <name evidence="17" type="ORF">BRENAR_LOCUS1619</name>
</gene>
<dbReference type="STRING" id="13370.A0A448YIW3"/>
<keyword evidence="11" id="KW-0809">Transit peptide</keyword>
<dbReference type="FunFam" id="3.30.830.10:FF:000009">
    <property type="entry name" value="Presequence protease, mitochondrial"/>
    <property type="match status" value="1"/>
</dbReference>
<sequence length="1005" mass="112752">MLSRSAGKLQGGLSPFIRGYASVASANKYTVGNEIAGYVVNRVLPVPEFNLTAVDLTHKFSGAKHLHIDRQDRNNVFGVIVKTNPPDNSGLPHMLEHTTLCGSDKYPVRDPFFKMLNRSLANFMNAMTGHDYTYFPFATTNKVDFENLMDVYLDSVFHPLMTQEDFRQEGWRLEHEDPKDRNSPLIFKGVVYNEMKGQISDPSYYFWINFQKSIYPSLNNSGGDPSAIVNCYHDDLMHYQSSFYHPSNCCTYTYGPLSLENSLKKIDKAINTFGKRHYQNIIKQPISLDKIKSVEIPGPIDPMLPPEQQYKASLTWYTGKPTDIYESFVFKLLSTLLLDGHSSPLYQQLIERGIGTDFSANTGMEAMAAVNLFTIGLNGLTEENSAKLQDLVLDALNQVQKSGFPDTRIQGILHQLELGRRIESASFGLGLLNSLTPGIADNVDPLQSLKWNETISRFKKEYEAKGNKLFTELIDEFLLNKPYFKYTMRPDEKVPERLAEKEKQILDSRISRLSTNDRDVLYRKGIDLVNFQENRSEDLSCLPTLHTEDIGREGHFTRVKEHTKKGTLIQSHVSPKTNGVTYFRALKTLTADDLPRDLVKYLPLFSACLTNLGTREKSMSEIEDEVKLYTSGLSSAAFAHSSVFDPNEAFLKFTLDSACLDKDLPQMLSLWEQLIRDTNFRNVDKLDTLVRSLVTDNLSAIVSSGNSFATSYAGAQISAVGGIDESLGGIEQVKFLNDLGKVLENGELEVKVVPKLEQISQILLNASKFKYGITCSRGALRDTESQVLKFDGKFSESKDFAIKPYKTTSEGQVCDNTFVEIPSQTNFAASVLRGTDYVSRDGASLQILSQLLTFKYLHPQIREKGGAYGGGASYDALNGLFSFYSYRDPKPFESEKKFTDSTGVIHEKIENGDVTNEDLEHAKLSIFQKIDAAESVKDEGLPYFNFDVEDEVRQERRENLLDCSLADVAEVSGKYFGPERIKVNAIIGSESAADAGGSEWKRVKL</sequence>
<dbReference type="Gene3D" id="3.30.830.10">
    <property type="entry name" value="Metalloenzyme, LuxS/M16 peptidase-like"/>
    <property type="match status" value="4"/>
</dbReference>
<dbReference type="Pfam" id="PF05193">
    <property type="entry name" value="Peptidase_M16_C"/>
    <property type="match status" value="1"/>
</dbReference>
<evidence type="ECO:0000256" key="6">
    <source>
        <dbReference type="ARBA" id="ARBA00020167"/>
    </source>
</evidence>
<protein>
    <recommendedName>
        <fullName evidence="6">Presequence protease, mitochondrial</fullName>
    </recommendedName>
    <alternativeName>
        <fullName evidence="14">Pitrilysin metalloproteinase</fullName>
    </alternativeName>
</protein>
<evidence type="ECO:0000256" key="7">
    <source>
        <dbReference type="ARBA" id="ARBA00022670"/>
    </source>
</evidence>
<dbReference type="OrthoDB" id="10250783at2759"/>
<comment type="subcellular location">
    <subcellularLocation>
        <location evidence="3">Mitochondrion intermembrane space</location>
    </subcellularLocation>
    <subcellularLocation>
        <location evidence="2">Mitochondrion matrix</location>
    </subcellularLocation>
</comment>
<evidence type="ECO:0000313" key="17">
    <source>
        <dbReference type="EMBL" id="VEU20884.1"/>
    </source>
</evidence>
<keyword evidence="10" id="KW-0862">Zinc</keyword>
<feature type="domain" description="Peptidase M16C associated" evidence="16">
    <location>
        <begin position="488"/>
        <end position="739"/>
    </location>
</feature>